<dbReference type="Proteomes" id="UP001233999">
    <property type="component" value="Unassembled WGS sequence"/>
</dbReference>
<dbReference type="InterPro" id="IPR036291">
    <property type="entry name" value="NAD(P)-bd_dom_sf"/>
</dbReference>
<keyword evidence="3" id="KW-1185">Reference proteome</keyword>
<comment type="caution">
    <text evidence="2">The sequence shown here is derived from an EMBL/GenBank/DDBJ whole genome shotgun (WGS) entry which is preliminary data.</text>
</comment>
<dbReference type="GO" id="GO:0008202">
    <property type="term" value="P:steroid metabolic process"/>
    <property type="evidence" value="ECO:0007669"/>
    <property type="project" value="TreeGrafter"/>
</dbReference>
<sequence>PYSPVGLLLPVAISPDWFHFVICVGLSYLSPYVHSPILPSAYYFPSLSVLYYSRLLISRVTHIINLQLLQNENVTLSIRPLLCNLVANCKSCSLEGKFVGVSGVGILMCRTPKSGRLLQYAMSEQEVHTRLHALFGEATLSKTQVYDWRKNFFAGRESVENKLHQRRQRTSITADNIRAVRDLIEEDRRITSSEITSHVGISFGSVQAIIRCDTGFGNKLARQLDRKGITVYAGCLFSEGEGASQLRKDCSKNVHIVQIDVTKHDQVSAAVKYVINSLNGKTLHALVNNAGIFSASEGEFIEMEELRRVLEVNTIGVARVTQAFLPLLRKSKGRLVFTASVASFINLPGFAAYAMSKHAVLAYATTIRRELMRWSVSVHTIEPLIYNTEMKNKSVILSRIDSGFTHAPEETREEYGGDEYVKAYTTSCDILDHLYFKRIEDVTDCMMDAIIAKYPKARYHPGVAGRIHFWLTRYTFQEIKDMFIYLIIHFFVGNIHDAGKKYK</sequence>
<dbReference type="AlphaFoldDB" id="A0AAD7ZZ20"/>
<accession>A0AAD7ZZ20</accession>
<reference evidence="2" key="2">
    <citation type="submission" date="2023-05" db="EMBL/GenBank/DDBJ databases">
        <authorList>
            <person name="Fouks B."/>
        </authorList>
    </citation>
    <scope>NUCLEOTIDE SEQUENCE</scope>
    <source>
        <strain evidence="2">Stay&amp;Tobe</strain>
        <tissue evidence="2">Testes</tissue>
    </source>
</reference>
<dbReference type="InterPro" id="IPR020904">
    <property type="entry name" value="Sc_DH/Rdtase_CS"/>
</dbReference>
<dbReference type="Pfam" id="PF00106">
    <property type="entry name" value="adh_short"/>
    <property type="match status" value="1"/>
</dbReference>
<dbReference type="InterPro" id="IPR002347">
    <property type="entry name" value="SDR_fam"/>
</dbReference>
<name>A0AAD7ZZ20_DIPPU</name>
<dbReference type="PANTHER" id="PTHR43313">
    <property type="entry name" value="SHORT-CHAIN DEHYDROGENASE/REDUCTASE FAMILY 9C"/>
    <property type="match status" value="1"/>
</dbReference>
<evidence type="ECO:0000313" key="3">
    <source>
        <dbReference type="Proteomes" id="UP001233999"/>
    </source>
</evidence>
<keyword evidence="1" id="KW-0560">Oxidoreductase</keyword>
<dbReference type="GO" id="GO:0016491">
    <property type="term" value="F:oxidoreductase activity"/>
    <property type="evidence" value="ECO:0007669"/>
    <property type="project" value="UniProtKB-KW"/>
</dbReference>
<organism evidence="2 3">
    <name type="scientific">Diploptera punctata</name>
    <name type="common">Pacific beetle cockroach</name>
    <dbReference type="NCBI Taxonomy" id="6984"/>
    <lineage>
        <taxon>Eukaryota</taxon>
        <taxon>Metazoa</taxon>
        <taxon>Ecdysozoa</taxon>
        <taxon>Arthropoda</taxon>
        <taxon>Hexapoda</taxon>
        <taxon>Insecta</taxon>
        <taxon>Pterygota</taxon>
        <taxon>Neoptera</taxon>
        <taxon>Polyneoptera</taxon>
        <taxon>Dictyoptera</taxon>
        <taxon>Blattodea</taxon>
        <taxon>Blaberoidea</taxon>
        <taxon>Blaberidae</taxon>
        <taxon>Diplopterinae</taxon>
        <taxon>Diploptera</taxon>
    </lineage>
</organism>
<gene>
    <name evidence="2" type="ORF">L9F63_017383</name>
</gene>
<protein>
    <submittedName>
        <fullName evidence="2">Uncharacterized protein</fullName>
    </submittedName>
</protein>
<dbReference type="PANTHER" id="PTHR43313:SF36">
    <property type="entry name" value="D-BETA-HYDROXYBUTYRATE DEHYDROGENASE, MITOCHONDRIAL"/>
    <property type="match status" value="1"/>
</dbReference>
<reference evidence="2" key="1">
    <citation type="journal article" date="2023" name="IScience">
        <title>Live-bearing cockroach genome reveals convergent evolutionary mechanisms linked to viviparity in insects and beyond.</title>
        <authorList>
            <person name="Fouks B."/>
            <person name="Harrison M.C."/>
            <person name="Mikhailova A.A."/>
            <person name="Marchal E."/>
            <person name="English S."/>
            <person name="Carruthers M."/>
            <person name="Jennings E.C."/>
            <person name="Chiamaka E.L."/>
            <person name="Frigard R.A."/>
            <person name="Pippel M."/>
            <person name="Attardo G.M."/>
            <person name="Benoit J.B."/>
            <person name="Bornberg-Bauer E."/>
            <person name="Tobe S.S."/>
        </authorList>
    </citation>
    <scope>NUCLEOTIDE SEQUENCE</scope>
    <source>
        <strain evidence="2">Stay&amp;Tobe</strain>
    </source>
</reference>
<evidence type="ECO:0000313" key="2">
    <source>
        <dbReference type="EMBL" id="KAJ9589404.1"/>
    </source>
</evidence>
<dbReference type="SUPFAM" id="SSF51735">
    <property type="entry name" value="NAD(P)-binding Rossmann-fold domains"/>
    <property type="match status" value="1"/>
</dbReference>
<proteinExistence type="predicted"/>
<dbReference type="Gene3D" id="3.40.50.720">
    <property type="entry name" value="NAD(P)-binding Rossmann-like Domain"/>
    <property type="match status" value="1"/>
</dbReference>
<feature type="non-terminal residue" evidence="2">
    <location>
        <position position="1"/>
    </location>
</feature>
<dbReference type="PRINTS" id="PR00080">
    <property type="entry name" value="SDRFAMILY"/>
</dbReference>
<dbReference type="EMBL" id="JASPKZ010004942">
    <property type="protein sequence ID" value="KAJ9589404.1"/>
    <property type="molecule type" value="Genomic_DNA"/>
</dbReference>
<dbReference type="PRINTS" id="PR00081">
    <property type="entry name" value="GDHRDH"/>
</dbReference>
<dbReference type="PROSITE" id="PS00061">
    <property type="entry name" value="ADH_SHORT"/>
    <property type="match status" value="1"/>
</dbReference>
<evidence type="ECO:0000256" key="1">
    <source>
        <dbReference type="ARBA" id="ARBA00023002"/>
    </source>
</evidence>